<dbReference type="EMBL" id="BPLQ01012727">
    <property type="protein sequence ID" value="GIY67391.1"/>
    <property type="molecule type" value="Genomic_DNA"/>
</dbReference>
<dbReference type="Proteomes" id="UP001054837">
    <property type="component" value="Unassembled WGS sequence"/>
</dbReference>
<evidence type="ECO:0000313" key="2">
    <source>
        <dbReference type="Proteomes" id="UP001054837"/>
    </source>
</evidence>
<sequence>MRLAYRGEKQSFETESTTLGISIWRFLLVCVKTLLQLLDLTTFQIGFLPKNYVTHTDLERTRELIASTEDKMLFGIISFQPGIPSRYFDRDSLDKLNKIRVSRHSCFLNAK</sequence>
<organism evidence="1 2">
    <name type="scientific">Caerostris darwini</name>
    <dbReference type="NCBI Taxonomy" id="1538125"/>
    <lineage>
        <taxon>Eukaryota</taxon>
        <taxon>Metazoa</taxon>
        <taxon>Ecdysozoa</taxon>
        <taxon>Arthropoda</taxon>
        <taxon>Chelicerata</taxon>
        <taxon>Arachnida</taxon>
        <taxon>Araneae</taxon>
        <taxon>Araneomorphae</taxon>
        <taxon>Entelegynae</taxon>
        <taxon>Araneoidea</taxon>
        <taxon>Araneidae</taxon>
        <taxon>Caerostris</taxon>
    </lineage>
</organism>
<gene>
    <name evidence="1" type="ORF">CDAR_285131</name>
</gene>
<accession>A0AAV4VB89</accession>
<dbReference type="AlphaFoldDB" id="A0AAV4VB89"/>
<comment type="caution">
    <text evidence="1">The sequence shown here is derived from an EMBL/GenBank/DDBJ whole genome shotgun (WGS) entry which is preliminary data.</text>
</comment>
<protein>
    <submittedName>
        <fullName evidence="1">Uncharacterized protein</fullName>
    </submittedName>
</protein>
<proteinExistence type="predicted"/>
<keyword evidence="2" id="KW-1185">Reference proteome</keyword>
<name>A0AAV4VB89_9ARAC</name>
<evidence type="ECO:0000313" key="1">
    <source>
        <dbReference type="EMBL" id="GIY67391.1"/>
    </source>
</evidence>
<reference evidence="1 2" key="1">
    <citation type="submission" date="2021-06" db="EMBL/GenBank/DDBJ databases">
        <title>Caerostris darwini draft genome.</title>
        <authorList>
            <person name="Kono N."/>
            <person name="Arakawa K."/>
        </authorList>
    </citation>
    <scope>NUCLEOTIDE SEQUENCE [LARGE SCALE GENOMIC DNA]</scope>
</reference>